<dbReference type="GO" id="GO:0004674">
    <property type="term" value="F:protein serine/threonine kinase activity"/>
    <property type="evidence" value="ECO:0007669"/>
    <property type="project" value="UniProtKB-KW"/>
</dbReference>
<dbReference type="Proteomes" id="UP000218785">
    <property type="component" value="Chromosome"/>
</dbReference>
<evidence type="ECO:0000313" key="12">
    <source>
        <dbReference type="Proteomes" id="UP000218785"/>
    </source>
</evidence>
<name>A0A1Z4MYD9_9CYAN</name>
<evidence type="ECO:0000256" key="7">
    <source>
        <dbReference type="ARBA" id="ARBA00047899"/>
    </source>
</evidence>
<proteinExistence type="predicted"/>
<keyword evidence="4" id="KW-0547">Nucleotide-binding</keyword>
<dbReference type="AlphaFoldDB" id="A0A1Z4MYD9"/>
<dbReference type="SUPFAM" id="SSF56112">
    <property type="entry name" value="Protein kinase-like (PK-like)"/>
    <property type="match status" value="1"/>
</dbReference>
<dbReference type="GO" id="GO:0005524">
    <property type="term" value="F:ATP binding"/>
    <property type="evidence" value="ECO:0007669"/>
    <property type="project" value="UniProtKB-KW"/>
</dbReference>
<comment type="catalytic activity">
    <reaction evidence="8">
        <text>L-seryl-[protein] + ATP = O-phospho-L-seryl-[protein] + ADP + H(+)</text>
        <dbReference type="Rhea" id="RHEA:17989"/>
        <dbReference type="Rhea" id="RHEA-COMP:9863"/>
        <dbReference type="Rhea" id="RHEA-COMP:11604"/>
        <dbReference type="ChEBI" id="CHEBI:15378"/>
        <dbReference type="ChEBI" id="CHEBI:29999"/>
        <dbReference type="ChEBI" id="CHEBI:30616"/>
        <dbReference type="ChEBI" id="CHEBI:83421"/>
        <dbReference type="ChEBI" id="CHEBI:456216"/>
        <dbReference type="EC" id="2.7.11.1"/>
    </reaction>
</comment>
<evidence type="ECO:0000256" key="2">
    <source>
        <dbReference type="ARBA" id="ARBA00022527"/>
    </source>
</evidence>
<dbReference type="SMART" id="SM00220">
    <property type="entry name" value="S_TKc"/>
    <property type="match status" value="1"/>
</dbReference>
<evidence type="ECO:0000256" key="1">
    <source>
        <dbReference type="ARBA" id="ARBA00012513"/>
    </source>
</evidence>
<gene>
    <name evidence="11" type="ORF">NIES37_24460</name>
</gene>
<dbReference type="PANTHER" id="PTHR24363">
    <property type="entry name" value="SERINE/THREONINE PROTEIN KINASE"/>
    <property type="match status" value="1"/>
</dbReference>
<protein>
    <recommendedName>
        <fullName evidence="1">non-specific serine/threonine protein kinase</fullName>
        <ecNumber evidence="1">2.7.11.1</ecNumber>
    </recommendedName>
</protein>
<evidence type="ECO:0000256" key="9">
    <source>
        <dbReference type="SAM" id="MobiDB-lite"/>
    </source>
</evidence>
<keyword evidence="2 11" id="KW-0723">Serine/threonine-protein kinase</keyword>
<evidence type="ECO:0000256" key="6">
    <source>
        <dbReference type="ARBA" id="ARBA00022840"/>
    </source>
</evidence>
<evidence type="ECO:0000259" key="10">
    <source>
        <dbReference type="PROSITE" id="PS50011"/>
    </source>
</evidence>
<accession>A0A1Z4MYD9</accession>
<evidence type="ECO:0000313" key="11">
    <source>
        <dbReference type="EMBL" id="BAY98496.1"/>
    </source>
</evidence>
<sequence>MASFNSFGDPEQQNYNNKEYCLCINPNCQNPQRSKDESRCQSCGASLLLNDKYRIINVLKESKNQQCQLYNAVDISNQNQLKVIKVLYTHNPEALSRFNKGADFLINHRFPGLPKVRKGGYFHIDFPKNLTPAYGLVMEKIDGKNLQEWLSNKTNLPLTQQKAIQWLEQLVTILSRLHQQQFYHQNIKPSHIMLRNQPEELILIDLDSVTTITQASTTTNLTIIGSGYQAPEQEAGNPVPQSDFYALGRTFVHLLTGTHPHKFSRDDAGILHWRNSAKHISKNFADLIDRLMELDYQKRPQNTAEILQTLEEIKQDLERQTHIKQWLSFKKAVGMIVILSVAWLGYMAIKSPNRPPTPGNQPSPATTSTSNPKCKIRKETGTTDDSALAWDARQILQDYKVVNSQDLEFQQIQDLKVTQFNCDLNIYIRLANNNAISSSLKNKITEILKKNFDYVETIRVIQAQ</sequence>
<reference evidence="11 12" key="1">
    <citation type="submission" date="2017-06" db="EMBL/GenBank/DDBJ databases">
        <title>Genome sequencing of cyanobaciteial culture collection at National Institute for Environmental Studies (NIES).</title>
        <authorList>
            <person name="Hirose Y."/>
            <person name="Shimura Y."/>
            <person name="Fujisawa T."/>
            <person name="Nakamura Y."/>
            <person name="Kawachi M."/>
        </authorList>
    </citation>
    <scope>NUCLEOTIDE SEQUENCE [LARGE SCALE GENOMIC DNA]</scope>
    <source>
        <strain evidence="11 12">NIES-37</strain>
    </source>
</reference>
<dbReference type="PROSITE" id="PS50011">
    <property type="entry name" value="PROTEIN_KINASE_DOM"/>
    <property type="match status" value="1"/>
</dbReference>
<dbReference type="KEGG" id="ttq:NIES37_24460"/>
<dbReference type="PANTHER" id="PTHR24363:SF0">
    <property type="entry name" value="SERINE_THREONINE KINASE LIKE DOMAIN CONTAINING 1"/>
    <property type="match status" value="1"/>
</dbReference>
<dbReference type="Pfam" id="PF00069">
    <property type="entry name" value="Pkinase"/>
    <property type="match status" value="1"/>
</dbReference>
<dbReference type="Gene3D" id="1.10.510.10">
    <property type="entry name" value="Transferase(Phosphotransferase) domain 1"/>
    <property type="match status" value="1"/>
</dbReference>
<dbReference type="InterPro" id="IPR011009">
    <property type="entry name" value="Kinase-like_dom_sf"/>
</dbReference>
<keyword evidence="6" id="KW-0067">ATP-binding</keyword>
<feature type="region of interest" description="Disordered" evidence="9">
    <location>
        <begin position="354"/>
        <end position="378"/>
    </location>
</feature>
<organism evidence="11 12">
    <name type="scientific">Tolypothrix tenuis PCC 7101</name>
    <dbReference type="NCBI Taxonomy" id="231146"/>
    <lineage>
        <taxon>Bacteria</taxon>
        <taxon>Bacillati</taxon>
        <taxon>Cyanobacteriota</taxon>
        <taxon>Cyanophyceae</taxon>
        <taxon>Nostocales</taxon>
        <taxon>Tolypothrichaceae</taxon>
        <taxon>Tolypothrix</taxon>
    </lineage>
</organism>
<evidence type="ECO:0000256" key="3">
    <source>
        <dbReference type="ARBA" id="ARBA00022679"/>
    </source>
</evidence>
<keyword evidence="5 11" id="KW-0418">Kinase</keyword>
<evidence type="ECO:0000256" key="5">
    <source>
        <dbReference type="ARBA" id="ARBA00022777"/>
    </source>
</evidence>
<dbReference type="EMBL" id="AP018248">
    <property type="protein sequence ID" value="BAY98496.1"/>
    <property type="molecule type" value="Genomic_DNA"/>
</dbReference>
<keyword evidence="3" id="KW-0808">Transferase</keyword>
<dbReference type="NCBIfam" id="NF045510">
    <property type="entry name" value="4Cys_prefix_kin"/>
    <property type="match status" value="1"/>
</dbReference>
<dbReference type="RefSeq" id="WP_096575932.1">
    <property type="nucleotide sequence ID" value="NZ_CAWNJS010000001.1"/>
</dbReference>
<feature type="compositionally biased region" description="Polar residues" evidence="9">
    <location>
        <begin position="362"/>
        <end position="372"/>
    </location>
</feature>
<dbReference type="EC" id="2.7.11.1" evidence="1"/>
<dbReference type="InterPro" id="IPR000719">
    <property type="entry name" value="Prot_kinase_dom"/>
</dbReference>
<keyword evidence="12" id="KW-1185">Reference proteome</keyword>
<evidence type="ECO:0000256" key="4">
    <source>
        <dbReference type="ARBA" id="ARBA00022741"/>
    </source>
</evidence>
<feature type="domain" description="Protein kinase" evidence="10">
    <location>
        <begin position="53"/>
        <end position="311"/>
    </location>
</feature>
<evidence type="ECO:0000256" key="8">
    <source>
        <dbReference type="ARBA" id="ARBA00048679"/>
    </source>
</evidence>
<comment type="catalytic activity">
    <reaction evidence="7">
        <text>L-threonyl-[protein] + ATP = O-phospho-L-threonyl-[protein] + ADP + H(+)</text>
        <dbReference type="Rhea" id="RHEA:46608"/>
        <dbReference type="Rhea" id="RHEA-COMP:11060"/>
        <dbReference type="Rhea" id="RHEA-COMP:11605"/>
        <dbReference type="ChEBI" id="CHEBI:15378"/>
        <dbReference type="ChEBI" id="CHEBI:30013"/>
        <dbReference type="ChEBI" id="CHEBI:30616"/>
        <dbReference type="ChEBI" id="CHEBI:61977"/>
        <dbReference type="ChEBI" id="CHEBI:456216"/>
        <dbReference type="EC" id="2.7.11.1"/>
    </reaction>
</comment>